<sequence length="797" mass="92249">FLIRSRLGLVIEKASEDTINPIALVIPSSKSNIREEKKKMDGGLIRSFEISDFKERLRKQYRLDPECDRSFGKKVQKKKKEEEKKKKFNLLSLNSFEMEKKRFAAWWTVACLRTNVDESLRQAPMVQECDHPATADFMPINPMLRRKRSFEGYFQVGSAFSVVELPTDMVGEDLSGRNESSVCPKENLRRDGEVGEVRGGNEGELMAPRRLSLPYRETDEGNSERKDRRIQLTLCERARTLESFTKKREKETKKKMMPLKKETVGIERVFMKYRKGRGQRRKRFESFCQTLQCYCSHTTVHGLKYVSDKELSYLERLFWLFIVLLSSIFAIGTIYMIAEEFQTYPTSSSIESTNYKISGIPFPSVVICPNQHVDWKTAMDLEKKIFSNSTKESSVTTFRELLQKLSIINLGDFDLLMFLKDRDLDELADINVTRILLETIPKCSDLLSRCWWRNSYRDCCEIFEVQKTEYGFCYSFNSELSEERRDQTKDKETRPRRTSGYGEWSGVQLRMNFENISKPPNSKEMDGGYVMIQGPRVWPNSGTMTPVGVVLSIALDCISGYATQRVLELDDDRMPCKYDENGLYNQQTCISFCKRAYAVKYCGCNPSFLFPSTTTIRDCNIKDMICLAENNDIFNSYYLLQDQQIVDDKPGMLCDCPPECEYYFYKPRLTVVPISRSKDIIVDIHFETQTSFRYKTDIVLTKLDLLVSFGGIIGLFLGGSLLSAVELIYYLLVLLYCCVSSWYKSAKRKVNVQGENEAVVTVIPRLPILDYGPLKSQSRKIPNLLVYDYAKQKPDRY</sequence>
<evidence type="ECO:0000256" key="2">
    <source>
        <dbReference type="ARBA" id="ARBA00007193"/>
    </source>
</evidence>
<proteinExistence type="inferred from homology"/>
<keyword evidence="10 12" id="KW-0739">Sodium transport</keyword>
<evidence type="ECO:0000256" key="6">
    <source>
        <dbReference type="ARBA" id="ARBA00022989"/>
    </source>
</evidence>
<dbReference type="Pfam" id="PF00858">
    <property type="entry name" value="ASC"/>
    <property type="match status" value="1"/>
</dbReference>
<gene>
    <name evidence="14" type="ORF">V1478_011039</name>
</gene>
<dbReference type="PANTHER" id="PTHR11690:SF300">
    <property type="entry name" value="PICKPOCKET PROTEIN 19"/>
    <property type="match status" value="1"/>
</dbReference>
<keyword evidence="6 13" id="KW-1133">Transmembrane helix</keyword>
<dbReference type="EMBL" id="JAUDFV010000149">
    <property type="protein sequence ID" value="KAL2719577.1"/>
    <property type="molecule type" value="Genomic_DNA"/>
</dbReference>
<evidence type="ECO:0000256" key="8">
    <source>
        <dbReference type="ARBA" id="ARBA00023065"/>
    </source>
</evidence>
<feature type="transmembrane region" description="Helical" evidence="13">
    <location>
        <begin position="703"/>
        <end position="721"/>
    </location>
</feature>
<feature type="non-terminal residue" evidence="14">
    <location>
        <position position="1"/>
    </location>
</feature>
<dbReference type="GO" id="GO:0016020">
    <property type="term" value="C:membrane"/>
    <property type="evidence" value="ECO:0007669"/>
    <property type="project" value="UniProtKB-SubCell"/>
</dbReference>
<keyword evidence="9 13" id="KW-0472">Membrane</keyword>
<keyword evidence="8 12" id="KW-0406">Ion transport</keyword>
<organism evidence="14 15">
    <name type="scientific">Vespula squamosa</name>
    <name type="common">Southern yellow jacket</name>
    <name type="synonym">Wasp</name>
    <dbReference type="NCBI Taxonomy" id="30214"/>
    <lineage>
        <taxon>Eukaryota</taxon>
        <taxon>Metazoa</taxon>
        <taxon>Ecdysozoa</taxon>
        <taxon>Arthropoda</taxon>
        <taxon>Hexapoda</taxon>
        <taxon>Insecta</taxon>
        <taxon>Pterygota</taxon>
        <taxon>Neoptera</taxon>
        <taxon>Endopterygota</taxon>
        <taxon>Hymenoptera</taxon>
        <taxon>Apocrita</taxon>
        <taxon>Aculeata</taxon>
        <taxon>Vespoidea</taxon>
        <taxon>Vespidae</taxon>
        <taxon>Vespinae</taxon>
        <taxon>Vespula</taxon>
    </lineage>
</organism>
<name>A0ABD2AG17_VESSQ</name>
<comment type="subcellular location">
    <subcellularLocation>
        <location evidence="1">Membrane</location>
        <topology evidence="1">Multi-pass membrane protein</topology>
    </subcellularLocation>
</comment>
<keyword evidence="11 12" id="KW-0407">Ion channel</keyword>
<evidence type="ECO:0000256" key="3">
    <source>
        <dbReference type="ARBA" id="ARBA00022448"/>
    </source>
</evidence>
<dbReference type="GO" id="GO:0005272">
    <property type="term" value="F:sodium channel activity"/>
    <property type="evidence" value="ECO:0007669"/>
    <property type="project" value="UniProtKB-KW"/>
</dbReference>
<evidence type="ECO:0000313" key="14">
    <source>
        <dbReference type="EMBL" id="KAL2719577.1"/>
    </source>
</evidence>
<dbReference type="PRINTS" id="PR01078">
    <property type="entry name" value="AMINACHANNEL"/>
</dbReference>
<evidence type="ECO:0000256" key="13">
    <source>
        <dbReference type="SAM" id="Phobius"/>
    </source>
</evidence>
<dbReference type="AlphaFoldDB" id="A0ABD2AG17"/>
<keyword evidence="5 12" id="KW-0812">Transmembrane</keyword>
<evidence type="ECO:0000256" key="5">
    <source>
        <dbReference type="ARBA" id="ARBA00022692"/>
    </source>
</evidence>
<evidence type="ECO:0000256" key="10">
    <source>
        <dbReference type="ARBA" id="ARBA00023201"/>
    </source>
</evidence>
<reference evidence="14 15" key="1">
    <citation type="journal article" date="2024" name="Ann. Entomol. Soc. Am.">
        <title>Genomic analyses of the southern and eastern yellowjacket wasps (Hymenoptera: Vespidae) reveal evolutionary signatures of social life.</title>
        <authorList>
            <person name="Catto M.A."/>
            <person name="Caine P.B."/>
            <person name="Orr S.E."/>
            <person name="Hunt B.G."/>
            <person name="Goodisman M.A.D."/>
        </authorList>
    </citation>
    <scope>NUCLEOTIDE SEQUENCE [LARGE SCALE GENOMIC DNA]</scope>
    <source>
        <strain evidence="14">233</strain>
        <tissue evidence="14">Head and thorax</tissue>
    </source>
</reference>
<feature type="transmembrane region" description="Helical" evidence="13">
    <location>
        <begin position="317"/>
        <end position="338"/>
    </location>
</feature>
<protein>
    <submittedName>
        <fullName evidence="14">Pickpocket protein 19-like isoform X1</fullName>
    </submittedName>
</protein>
<evidence type="ECO:0000256" key="9">
    <source>
        <dbReference type="ARBA" id="ARBA00023136"/>
    </source>
</evidence>
<evidence type="ECO:0000256" key="12">
    <source>
        <dbReference type="RuleBase" id="RU000679"/>
    </source>
</evidence>
<keyword evidence="4 12" id="KW-0894">Sodium channel</keyword>
<dbReference type="Gene3D" id="2.60.470.10">
    <property type="entry name" value="Acid-sensing ion channels like domains"/>
    <property type="match status" value="1"/>
</dbReference>
<evidence type="ECO:0000256" key="11">
    <source>
        <dbReference type="ARBA" id="ARBA00023303"/>
    </source>
</evidence>
<keyword evidence="15" id="KW-1185">Reference proteome</keyword>
<dbReference type="Proteomes" id="UP001607302">
    <property type="component" value="Unassembled WGS sequence"/>
</dbReference>
<dbReference type="PANTHER" id="PTHR11690">
    <property type="entry name" value="AMILORIDE-SENSITIVE SODIUM CHANNEL-RELATED"/>
    <property type="match status" value="1"/>
</dbReference>
<evidence type="ECO:0000256" key="7">
    <source>
        <dbReference type="ARBA" id="ARBA00023053"/>
    </source>
</evidence>
<feature type="transmembrane region" description="Helical" evidence="13">
    <location>
        <begin position="727"/>
        <end position="743"/>
    </location>
</feature>
<keyword evidence="7" id="KW-0915">Sodium</keyword>
<keyword evidence="3 12" id="KW-0813">Transport</keyword>
<dbReference type="InterPro" id="IPR001873">
    <property type="entry name" value="ENaC"/>
</dbReference>
<comment type="caution">
    <text evidence="14">The sequence shown here is derived from an EMBL/GenBank/DDBJ whole genome shotgun (WGS) entry which is preliminary data.</text>
</comment>
<accession>A0ABD2AG17</accession>
<comment type="similarity">
    <text evidence="2 12">Belongs to the amiloride-sensitive sodium channel (TC 1.A.6) family.</text>
</comment>
<evidence type="ECO:0000256" key="1">
    <source>
        <dbReference type="ARBA" id="ARBA00004141"/>
    </source>
</evidence>
<evidence type="ECO:0000313" key="15">
    <source>
        <dbReference type="Proteomes" id="UP001607302"/>
    </source>
</evidence>
<dbReference type="Gene3D" id="1.10.287.770">
    <property type="entry name" value="YojJ-like"/>
    <property type="match status" value="1"/>
</dbReference>
<evidence type="ECO:0000256" key="4">
    <source>
        <dbReference type="ARBA" id="ARBA00022461"/>
    </source>
</evidence>